<dbReference type="PROSITE" id="PS51186">
    <property type="entry name" value="GNAT"/>
    <property type="match status" value="1"/>
</dbReference>
<accession>A0A916ZYT7</accession>
<gene>
    <name evidence="2" type="ORF">GCM10011390_43210</name>
</gene>
<dbReference type="InterPro" id="IPR000182">
    <property type="entry name" value="GNAT_dom"/>
</dbReference>
<dbReference type="Pfam" id="PF13508">
    <property type="entry name" value="Acetyltransf_7"/>
    <property type="match status" value="1"/>
</dbReference>
<name>A0A916ZYT7_9HYPH</name>
<evidence type="ECO:0000313" key="3">
    <source>
        <dbReference type="Proteomes" id="UP000644699"/>
    </source>
</evidence>
<comment type="caution">
    <text evidence="2">The sequence shown here is derived from an EMBL/GenBank/DDBJ whole genome shotgun (WGS) entry which is preliminary data.</text>
</comment>
<dbReference type="RefSeq" id="WP_188912198.1">
    <property type="nucleotide sequence ID" value="NZ_BMIQ01000008.1"/>
</dbReference>
<dbReference type="Gene3D" id="3.40.630.30">
    <property type="match status" value="1"/>
</dbReference>
<dbReference type="AlphaFoldDB" id="A0A916ZYT7"/>
<protein>
    <submittedName>
        <fullName evidence="2">N-acetyltransferase GCN5</fullName>
    </submittedName>
</protein>
<keyword evidence="3" id="KW-1185">Reference proteome</keyword>
<sequence length="174" mass="18274">MLQSAHACYAQDTPEHDLAVTALSDEAFGPGRFVRAAERVREEVPHDRSLSFVATVGRTVAGSVRQTPILIGERPALLLGPLVVKPAFKGLGIGRTLMRMAAEAAEAAGETVILLVGDRAYYMPLGYHPVPSGAVTLPGPVDPQRVLALPLAPGALDGLSGRVRGRRGPVSPAR</sequence>
<evidence type="ECO:0000259" key="1">
    <source>
        <dbReference type="PROSITE" id="PS51186"/>
    </source>
</evidence>
<reference evidence="2" key="1">
    <citation type="journal article" date="2014" name="Int. J. Syst. Evol. Microbiol.">
        <title>Complete genome sequence of Corynebacterium casei LMG S-19264T (=DSM 44701T), isolated from a smear-ripened cheese.</title>
        <authorList>
            <consortium name="US DOE Joint Genome Institute (JGI-PGF)"/>
            <person name="Walter F."/>
            <person name="Albersmeier A."/>
            <person name="Kalinowski J."/>
            <person name="Ruckert C."/>
        </authorList>
    </citation>
    <scope>NUCLEOTIDE SEQUENCE</scope>
    <source>
        <strain evidence="2">CGMCC 1.15367</strain>
    </source>
</reference>
<feature type="domain" description="N-acetyltransferase" evidence="1">
    <location>
        <begin position="7"/>
        <end position="152"/>
    </location>
</feature>
<proteinExistence type="predicted"/>
<dbReference type="Proteomes" id="UP000644699">
    <property type="component" value="Unassembled WGS sequence"/>
</dbReference>
<dbReference type="EMBL" id="BMIQ01000008">
    <property type="protein sequence ID" value="GGE19344.1"/>
    <property type="molecule type" value="Genomic_DNA"/>
</dbReference>
<dbReference type="InterPro" id="IPR016181">
    <property type="entry name" value="Acyl_CoA_acyltransferase"/>
</dbReference>
<evidence type="ECO:0000313" key="2">
    <source>
        <dbReference type="EMBL" id="GGE19344.1"/>
    </source>
</evidence>
<dbReference type="GO" id="GO:0016747">
    <property type="term" value="F:acyltransferase activity, transferring groups other than amino-acyl groups"/>
    <property type="evidence" value="ECO:0007669"/>
    <property type="project" value="InterPro"/>
</dbReference>
<dbReference type="CDD" id="cd04301">
    <property type="entry name" value="NAT_SF"/>
    <property type="match status" value="1"/>
</dbReference>
<reference evidence="2" key="2">
    <citation type="submission" date="2020-09" db="EMBL/GenBank/DDBJ databases">
        <authorList>
            <person name="Sun Q."/>
            <person name="Zhou Y."/>
        </authorList>
    </citation>
    <scope>NUCLEOTIDE SEQUENCE</scope>
    <source>
        <strain evidence="2">CGMCC 1.15367</strain>
    </source>
</reference>
<organism evidence="2 3">
    <name type="scientific">Aureimonas endophytica</name>
    <dbReference type="NCBI Taxonomy" id="2027858"/>
    <lineage>
        <taxon>Bacteria</taxon>
        <taxon>Pseudomonadati</taxon>
        <taxon>Pseudomonadota</taxon>
        <taxon>Alphaproteobacteria</taxon>
        <taxon>Hyphomicrobiales</taxon>
        <taxon>Aurantimonadaceae</taxon>
        <taxon>Aureimonas</taxon>
    </lineage>
</organism>
<dbReference type="SUPFAM" id="SSF55729">
    <property type="entry name" value="Acyl-CoA N-acyltransferases (Nat)"/>
    <property type="match status" value="1"/>
</dbReference>